<proteinExistence type="predicted"/>
<dbReference type="Proteomes" id="UP000824176">
    <property type="component" value="Unassembled WGS sequence"/>
</dbReference>
<keyword evidence="1" id="KW-1133">Transmembrane helix</keyword>
<sequence>MMTKFKAFKIIFFFIMSLLIITGTLSAVIRTFFDKGLNYMYLIPVLMVLLNFTYIWRGRSQRNSFIFALITALVTSIILRIIN</sequence>
<feature type="transmembrane region" description="Helical" evidence="1">
    <location>
        <begin position="36"/>
        <end position="56"/>
    </location>
</feature>
<organism evidence="2 3">
    <name type="scientific">Candidatus Mucispirillum faecigallinarum</name>
    <dbReference type="NCBI Taxonomy" id="2838699"/>
    <lineage>
        <taxon>Bacteria</taxon>
        <taxon>Pseudomonadati</taxon>
        <taxon>Deferribacterota</taxon>
        <taxon>Deferribacteres</taxon>
        <taxon>Deferribacterales</taxon>
        <taxon>Mucispirillaceae</taxon>
        <taxon>Mucispirillum</taxon>
    </lineage>
</organism>
<keyword evidence="1" id="KW-0812">Transmembrane</keyword>
<reference evidence="2" key="2">
    <citation type="submission" date="2021-04" db="EMBL/GenBank/DDBJ databases">
        <authorList>
            <person name="Gilroy R."/>
        </authorList>
    </citation>
    <scope>NUCLEOTIDE SEQUENCE</scope>
    <source>
        <strain evidence="2">ChiW4-1371</strain>
    </source>
</reference>
<evidence type="ECO:0000313" key="2">
    <source>
        <dbReference type="EMBL" id="HIZ90114.1"/>
    </source>
</evidence>
<dbReference type="AlphaFoldDB" id="A0A9D2GVU9"/>
<accession>A0A9D2GVU9</accession>
<evidence type="ECO:0000313" key="3">
    <source>
        <dbReference type="Proteomes" id="UP000824176"/>
    </source>
</evidence>
<protein>
    <submittedName>
        <fullName evidence="2">Uncharacterized protein</fullName>
    </submittedName>
</protein>
<evidence type="ECO:0000256" key="1">
    <source>
        <dbReference type="SAM" id="Phobius"/>
    </source>
</evidence>
<gene>
    <name evidence="2" type="ORF">H9804_09205</name>
</gene>
<keyword evidence="1" id="KW-0472">Membrane</keyword>
<reference evidence="2" key="1">
    <citation type="journal article" date="2021" name="PeerJ">
        <title>Extensive microbial diversity within the chicken gut microbiome revealed by metagenomics and culture.</title>
        <authorList>
            <person name="Gilroy R."/>
            <person name="Ravi A."/>
            <person name="Getino M."/>
            <person name="Pursley I."/>
            <person name="Horton D.L."/>
            <person name="Alikhan N.F."/>
            <person name="Baker D."/>
            <person name="Gharbi K."/>
            <person name="Hall N."/>
            <person name="Watson M."/>
            <person name="Adriaenssens E.M."/>
            <person name="Foster-Nyarko E."/>
            <person name="Jarju S."/>
            <person name="Secka A."/>
            <person name="Antonio M."/>
            <person name="Oren A."/>
            <person name="Chaudhuri R.R."/>
            <person name="La Ragione R."/>
            <person name="Hildebrand F."/>
            <person name="Pallen M.J."/>
        </authorList>
    </citation>
    <scope>NUCLEOTIDE SEQUENCE</scope>
    <source>
        <strain evidence="2">ChiW4-1371</strain>
    </source>
</reference>
<name>A0A9D2GVU9_9BACT</name>
<dbReference type="EMBL" id="DXAQ01000138">
    <property type="protein sequence ID" value="HIZ90114.1"/>
    <property type="molecule type" value="Genomic_DNA"/>
</dbReference>
<comment type="caution">
    <text evidence="2">The sequence shown here is derived from an EMBL/GenBank/DDBJ whole genome shotgun (WGS) entry which is preliminary data.</text>
</comment>
<feature type="transmembrane region" description="Helical" evidence="1">
    <location>
        <begin position="63"/>
        <end position="82"/>
    </location>
</feature>